<dbReference type="OrthoDB" id="2320248at2759"/>
<evidence type="ECO:0000313" key="2">
    <source>
        <dbReference type="EMBL" id="CAI2178364.1"/>
    </source>
</evidence>
<dbReference type="Proteomes" id="UP001153678">
    <property type="component" value="Unassembled WGS sequence"/>
</dbReference>
<feature type="domain" description="Myb/SANT-like DNA-binding" evidence="1">
    <location>
        <begin position="98"/>
        <end position="173"/>
    </location>
</feature>
<dbReference type="Pfam" id="PF13837">
    <property type="entry name" value="Myb_DNA-bind_4"/>
    <property type="match status" value="1"/>
</dbReference>
<evidence type="ECO:0000313" key="3">
    <source>
        <dbReference type="Proteomes" id="UP001153678"/>
    </source>
</evidence>
<organism evidence="2 3">
    <name type="scientific">Funneliformis geosporum</name>
    <dbReference type="NCBI Taxonomy" id="1117311"/>
    <lineage>
        <taxon>Eukaryota</taxon>
        <taxon>Fungi</taxon>
        <taxon>Fungi incertae sedis</taxon>
        <taxon>Mucoromycota</taxon>
        <taxon>Glomeromycotina</taxon>
        <taxon>Glomeromycetes</taxon>
        <taxon>Glomerales</taxon>
        <taxon>Glomeraceae</taxon>
        <taxon>Funneliformis</taxon>
    </lineage>
</organism>
<reference evidence="2" key="1">
    <citation type="submission" date="2022-08" db="EMBL/GenBank/DDBJ databases">
        <authorList>
            <person name="Kallberg Y."/>
            <person name="Tangrot J."/>
            <person name="Rosling A."/>
        </authorList>
    </citation>
    <scope>NUCLEOTIDE SEQUENCE</scope>
    <source>
        <strain evidence="2">Wild A</strain>
    </source>
</reference>
<proteinExistence type="predicted"/>
<sequence>MFSTQNFTQFHSYTDNHNIFHLTQNVQNVYIYVNPDEIYKQSTFNQNNKDIYAHSVKQEYCCQKIEEFQEINGNPSESERSQSCKEANISKKNKAPPCKWKEEATKYLLDYLKANKEKVLRLESRGSIAGEVRLDLWNGASAKLHENNHIYAADQCAIKWKNIKQNYNNNSKFRYKSEVKEILSKNRSKLAPKISNEKPCHNKRKMSSELSETDVDIIKILKYE</sequence>
<gene>
    <name evidence="2" type="ORF">FWILDA_LOCUS8550</name>
</gene>
<comment type="caution">
    <text evidence="2">The sequence shown here is derived from an EMBL/GenBank/DDBJ whole genome shotgun (WGS) entry which is preliminary data.</text>
</comment>
<accession>A0A9W4SQY4</accession>
<dbReference type="AlphaFoldDB" id="A0A9W4SQY4"/>
<keyword evidence="3" id="KW-1185">Reference proteome</keyword>
<dbReference type="EMBL" id="CAMKVN010001838">
    <property type="protein sequence ID" value="CAI2178364.1"/>
    <property type="molecule type" value="Genomic_DNA"/>
</dbReference>
<name>A0A9W4SQY4_9GLOM</name>
<dbReference type="InterPro" id="IPR044822">
    <property type="entry name" value="Myb_DNA-bind_4"/>
</dbReference>
<evidence type="ECO:0000259" key="1">
    <source>
        <dbReference type="Pfam" id="PF13837"/>
    </source>
</evidence>
<protein>
    <submittedName>
        <fullName evidence="2">2510_t:CDS:1</fullName>
    </submittedName>
</protein>
<dbReference type="Gene3D" id="1.10.10.60">
    <property type="entry name" value="Homeodomain-like"/>
    <property type="match status" value="1"/>
</dbReference>